<sequence length="224" mass="23435">MNVSESGETGHHMRLGGRMSSAGSVFWALLPLFTVGMGTAAVVGWAGWRLRSRAVAALAAVDAAVTVVALWLAQAPPDTARNNTAGALIAVLLVGGGLATTFAVRPRLIGPSVQDPALTAALDRRARRVRARELAERDPALARELGIGRPDLAHQYDDGGLADVNHVPAPVLAGLPGMTPEYADRIVAARGERGGFGSVAELEVWADLPRGVAEELSDRLVFLP</sequence>
<dbReference type="EMBL" id="QKYN01000112">
    <property type="protein sequence ID" value="RAG82532.1"/>
    <property type="molecule type" value="Genomic_DNA"/>
</dbReference>
<evidence type="ECO:0000313" key="3">
    <source>
        <dbReference type="Proteomes" id="UP000248889"/>
    </source>
</evidence>
<dbReference type="SUPFAM" id="SSF47781">
    <property type="entry name" value="RuvA domain 2-like"/>
    <property type="match status" value="1"/>
</dbReference>
<keyword evidence="1" id="KW-1133">Transmembrane helix</keyword>
<comment type="caution">
    <text evidence="2">The sequence shown here is derived from an EMBL/GenBank/DDBJ whole genome shotgun (WGS) entry which is preliminary data.</text>
</comment>
<evidence type="ECO:0000313" key="2">
    <source>
        <dbReference type="EMBL" id="RAG82532.1"/>
    </source>
</evidence>
<protein>
    <submittedName>
        <fullName evidence="2">Helix-hairpin-helix domain-containing protein</fullName>
    </submittedName>
</protein>
<feature type="transmembrane region" description="Helical" evidence="1">
    <location>
        <begin position="85"/>
        <end position="104"/>
    </location>
</feature>
<keyword evidence="1" id="KW-0472">Membrane</keyword>
<gene>
    <name evidence="2" type="ORF">DN069_27175</name>
</gene>
<accession>A0A2X0IC41</accession>
<dbReference type="Proteomes" id="UP000248889">
    <property type="component" value="Unassembled WGS sequence"/>
</dbReference>
<keyword evidence="1" id="KW-0812">Transmembrane</keyword>
<dbReference type="InterPro" id="IPR010994">
    <property type="entry name" value="RuvA_2-like"/>
</dbReference>
<feature type="transmembrane region" description="Helical" evidence="1">
    <location>
        <begin position="55"/>
        <end position="73"/>
    </location>
</feature>
<reference evidence="2 3" key="1">
    <citation type="submission" date="2018-06" db="EMBL/GenBank/DDBJ databases">
        <title>Streptacidiphilus pinicola sp. nov., isolated from pine grove soil.</title>
        <authorList>
            <person name="Roh S.G."/>
            <person name="Park S."/>
            <person name="Kim M.-K."/>
            <person name="Yun B.-R."/>
            <person name="Park J."/>
            <person name="Kim M.J."/>
            <person name="Kim Y.S."/>
            <person name="Kim S.B."/>
        </authorList>
    </citation>
    <scope>NUCLEOTIDE SEQUENCE [LARGE SCALE GENOMIC DNA]</scope>
    <source>
        <strain evidence="2 3">MMS16-CNU450</strain>
    </source>
</reference>
<proteinExistence type="predicted"/>
<feature type="transmembrane region" description="Helical" evidence="1">
    <location>
        <begin position="25"/>
        <end position="48"/>
    </location>
</feature>
<organism evidence="2 3">
    <name type="scientific">Streptacidiphilus pinicola</name>
    <dbReference type="NCBI Taxonomy" id="2219663"/>
    <lineage>
        <taxon>Bacteria</taxon>
        <taxon>Bacillati</taxon>
        <taxon>Actinomycetota</taxon>
        <taxon>Actinomycetes</taxon>
        <taxon>Kitasatosporales</taxon>
        <taxon>Streptomycetaceae</taxon>
        <taxon>Streptacidiphilus</taxon>
    </lineage>
</organism>
<evidence type="ECO:0000256" key="1">
    <source>
        <dbReference type="SAM" id="Phobius"/>
    </source>
</evidence>
<dbReference type="AlphaFoldDB" id="A0A2X0IC41"/>
<dbReference type="Pfam" id="PF12836">
    <property type="entry name" value="HHH_3"/>
    <property type="match status" value="1"/>
</dbReference>
<dbReference type="Gene3D" id="1.10.150.280">
    <property type="entry name" value="AF1531-like domain"/>
    <property type="match status" value="1"/>
</dbReference>
<keyword evidence="3" id="KW-1185">Reference proteome</keyword>
<name>A0A2X0IC41_9ACTN</name>